<reference evidence="2" key="1">
    <citation type="submission" date="2021-02" db="EMBL/GenBank/DDBJ databases">
        <authorList>
            <person name="Nowell W R."/>
        </authorList>
    </citation>
    <scope>NUCLEOTIDE SEQUENCE</scope>
</reference>
<dbReference type="Proteomes" id="UP000682733">
    <property type="component" value="Unassembled WGS sequence"/>
</dbReference>
<protein>
    <submittedName>
        <fullName evidence="2">Uncharacterized protein</fullName>
    </submittedName>
</protein>
<dbReference type="EMBL" id="CAJNOK010025446">
    <property type="protein sequence ID" value="CAF1390199.1"/>
    <property type="molecule type" value="Genomic_DNA"/>
</dbReference>
<sequence length="242" mass="27456">MDPLVADESSVSSYYSISNTSVSSSLSLESLGSGGKDEKKPHAKICDIADILNLESFEEENRLTGSEQHDKNFWIFFEQQISYNNNDDCDSIVRCLRTKAQENQTLGFEKSKVDLCDLVKGSKQLSPSDYNRSLYNRPIAFEKDSRLWARNLLHTFKTGNSVPTSNNDNSKNQIENILSDSNSSIYNDNSFEANVEYIQKLNDENNYSAYLNYLQSNRSKLWYTLTDSLDVIDGLLGKIVSF</sequence>
<name>A0A814DX89_9BILA</name>
<gene>
    <name evidence="2" type="ORF">GPM918_LOCUS11856</name>
    <name evidence="3" type="ORF">OVA965_LOCUS32534</name>
    <name evidence="4" type="ORF">SRO942_LOCUS11857</name>
    <name evidence="5" type="ORF">TMI583_LOCUS33397</name>
</gene>
<dbReference type="OrthoDB" id="9995824at2759"/>
<dbReference type="Proteomes" id="UP000663829">
    <property type="component" value="Unassembled WGS sequence"/>
</dbReference>
<comment type="caution">
    <text evidence="2">The sequence shown here is derived from an EMBL/GenBank/DDBJ whole genome shotgun (WGS) entry which is preliminary data.</text>
</comment>
<dbReference type="Proteomes" id="UP000681722">
    <property type="component" value="Unassembled WGS sequence"/>
</dbReference>
<feature type="region of interest" description="Disordered" evidence="1">
    <location>
        <begin position="16"/>
        <end position="40"/>
    </location>
</feature>
<dbReference type="EMBL" id="CAJOBC010002524">
    <property type="protein sequence ID" value="CAF3737407.1"/>
    <property type="molecule type" value="Genomic_DNA"/>
</dbReference>
<dbReference type="EMBL" id="CAJOBA010047156">
    <property type="protein sequence ID" value="CAF4197894.1"/>
    <property type="molecule type" value="Genomic_DNA"/>
</dbReference>
<feature type="compositionally biased region" description="Low complexity" evidence="1">
    <location>
        <begin position="16"/>
        <end position="31"/>
    </location>
</feature>
<evidence type="ECO:0000313" key="6">
    <source>
        <dbReference type="Proteomes" id="UP000663829"/>
    </source>
</evidence>
<evidence type="ECO:0000313" key="2">
    <source>
        <dbReference type="EMBL" id="CAF0963050.1"/>
    </source>
</evidence>
<dbReference type="Proteomes" id="UP000677228">
    <property type="component" value="Unassembled WGS sequence"/>
</dbReference>
<proteinExistence type="predicted"/>
<dbReference type="EMBL" id="CAJNOQ010002524">
    <property type="protein sequence ID" value="CAF0963050.1"/>
    <property type="molecule type" value="Genomic_DNA"/>
</dbReference>
<evidence type="ECO:0000256" key="1">
    <source>
        <dbReference type="SAM" id="MobiDB-lite"/>
    </source>
</evidence>
<organism evidence="2 6">
    <name type="scientific">Didymodactylos carnosus</name>
    <dbReference type="NCBI Taxonomy" id="1234261"/>
    <lineage>
        <taxon>Eukaryota</taxon>
        <taxon>Metazoa</taxon>
        <taxon>Spiralia</taxon>
        <taxon>Gnathifera</taxon>
        <taxon>Rotifera</taxon>
        <taxon>Eurotatoria</taxon>
        <taxon>Bdelloidea</taxon>
        <taxon>Philodinida</taxon>
        <taxon>Philodinidae</taxon>
        <taxon>Didymodactylos</taxon>
    </lineage>
</organism>
<keyword evidence="6" id="KW-1185">Reference proteome</keyword>
<evidence type="ECO:0000313" key="4">
    <source>
        <dbReference type="EMBL" id="CAF3737407.1"/>
    </source>
</evidence>
<evidence type="ECO:0000313" key="3">
    <source>
        <dbReference type="EMBL" id="CAF1390199.1"/>
    </source>
</evidence>
<evidence type="ECO:0000313" key="5">
    <source>
        <dbReference type="EMBL" id="CAF4197894.1"/>
    </source>
</evidence>
<dbReference type="AlphaFoldDB" id="A0A814DX89"/>
<accession>A0A814DX89</accession>